<dbReference type="SUPFAM" id="SSF52540">
    <property type="entry name" value="P-loop containing nucleoside triphosphate hydrolases"/>
    <property type="match status" value="1"/>
</dbReference>
<evidence type="ECO:0000259" key="1">
    <source>
        <dbReference type="Pfam" id="PF00685"/>
    </source>
</evidence>
<dbReference type="RefSeq" id="WP_083622417.1">
    <property type="nucleotide sequence ID" value="NZ_LR734871.1"/>
</dbReference>
<keyword evidence="3" id="KW-1185">Reference proteome</keyword>
<dbReference type="PANTHER" id="PTHR33844">
    <property type="entry name" value="SULFOTRANSFER_1 DOMAIN-CONTAINING PROTEIN"/>
    <property type="match status" value="1"/>
</dbReference>
<dbReference type="EMBL" id="CZCU02000139">
    <property type="protein sequence ID" value="VXD19410.1"/>
    <property type="molecule type" value="Genomic_DNA"/>
</dbReference>
<proteinExistence type="predicted"/>
<dbReference type="GO" id="GO:0008146">
    <property type="term" value="F:sulfotransferase activity"/>
    <property type="evidence" value="ECO:0007669"/>
    <property type="project" value="InterPro"/>
</dbReference>
<dbReference type="Proteomes" id="UP000184550">
    <property type="component" value="Unassembled WGS sequence"/>
</dbReference>
<dbReference type="InterPro" id="IPR027417">
    <property type="entry name" value="P-loop_NTPase"/>
</dbReference>
<dbReference type="OrthoDB" id="3397773at2"/>
<gene>
    <name evidence="2" type="ORF">PL8927_630032</name>
</gene>
<name>A0A7Z9BP55_9CYAN</name>
<protein>
    <submittedName>
        <fullName evidence="2">Aspartyl/asparaginyl beta-hydroxylase</fullName>
    </submittedName>
</protein>
<dbReference type="Pfam" id="PF00685">
    <property type="entry name" value="Sulfotransfer_1"/>
    <property type="match status" value="1"/>
</dbReference>
<evidence type="ECO:0000313" key="3">
    <source>
        <dbReference type="Proteomes" id="UP000184550"/>
    </source>
</evidence>
<organism evidence="2 3">
    <name type="scientific">Planktothrix serta PCC 8927</name>
    <dbReference type="NCBI Taxonomy" id="671068"/>
    <lineage>
        <taxon>Bacteria</taxon>
        <taxon>Bacillati</taxon>
        <taxon>Cyanobacteriota</taxon>
        <taxon>Cyanophyceae</taxon>
        <taxon>Oscillatoriophycideae</taxon>
        <taxon>Oscillatoriales</taxon>
        <taxon>Microcoleaceae</taxon>
        <taxon>Planktothrix</taxon>
    </lineage>
</organism>
<comment type="caution">
    <text evidence="2">The sequence shown here is derived from an EMBL/GenBank/DDBJ whole genome shotgun (WGS) entry which is preliminary data.</text>
</comment>
<dbReference type="AlphaFoldDB" id="A0A7Z9BP55"/>
<dbReference type="InterPro" id="IPR000863">
    <property type="entry name" value="Sulfotransferase_dom"/>
</dbReference>
<reference evidence="2" key="1">
    <citation type="submission" date="2019-10" db="EMBL/GenBank/DDBJ databases">
        <authorList>
            <consortium name="Genoscope - CEA"/>
            <person name="William W."/>
        </authorList>
    </citation>
    <scope>NUCLEOTIDE SEQUENCE [LARGE SCALE GENOMIC DNA]</scope>
    <source>
        <strain evidence="2">BBR_PRJEB10992</strain>
    </source>
</reference>
<dbReference type="PANTHER" id="PTHR33844:SF1">
    <property type="entry name" value="SULFOTRANSFERASE DOMAIN-CONTAINING PROTEIN"/>
    <property type="match status" value="1"/>
</dbReference>
<dbReference type="Gene3D" id="3.40.50.300">
    <property type="entry name" value="P-loop containing nucleotide triphosphate hydrolases"/>
    <property type="match status" value="1"/>
</dbReference>
<accession>A0A7Z9BP55</accession>
<sequence>MEQIVGLTPTLIHLKKPHPLVQWCDLSNIVFSDPFFNQTIARCLREDPSRLRFQTQLDALADLYEINPGLKPTGFIFHISKCGSTLVSQNLSKLPQNLVISEPAPMNSILITDLVGISEEDRIKWLKLLVSALGQQRRETETNYFIKFKSWNIRKLSLIKKAFPDVKWVFVYRNPVEVMVSVLKAPAEWMDLKSNNVTDDPIWTDLKNTPGICESITGFSASEIEQMTSEEYCARMLASFCQIALHNADHNTLMLNYNQLPEATWSSVLDFFQVNFSEEEKERMRDTSQLYSKDPTKKRVFVNDSEAKQKQCSKEVQEMTNQWLDELYKNLELYRLGLYSQQT</sequence>
<evidence type="ECO:0000313" key="2">
    <source>
        <dbReference type="EMBL" id="VXD19410.1"/>
    </source>
</evidence>
<feature type="domain" description="Sulfotransferase" evidence="1">
    <location>
        <begin position="75"/>
        <end position="317"/>
    </location>
</feature>